<gene>
    <name evidence="4" type="ORF">E3N88_06188</name>
</gene>
<dbReference type="CDD" id="cd09272">
    <property type="entry name" value="RNase_HI_RT_Ty1"/>
    <property type="match status" value="1"/>
</dbReference>
<reference evidence="4 5" key="1">
    <citation type="submission" date="2019-05" db="EMBL/GenBank/DDBJ databases">
        <title>Mikania micrantha, genome provides insights into the molecular mechanism of rapid growth.</title>
        <authorList>
            <person name="Liu B."/>
        </authorList>
    </citation>
    <scope>NUCLEOTIDE SEQUENCE [LARGE SCALE GENOMIC DNA]</scope>
    <source>
        <strain evidence="4">NLD-2019</strain>
        <tissue evidence="4">Leaf</tissue>
    </source>
</reference>
<keyword evidence="5" id="KW-1185">Reference proteome</keyword>
<evidence type="ECO:0000259" key="3">
    <source>
        <dbReference type="PROSITE" id="PS50994"/>
    </source>
</evidence>
<feature type="domain" description="Integrase catalytic" evidence="3">
    <location>
        <begin position="1"/>
        <end position="140"/>
    </location>
</feature>
<dbReference type="GO" id="GO:0003676">
    <property type="term" value="F:nucleic acid binding"/>
    <property type="evidence" value="ECO:0007669"/>
    <property type="project" value="InterPro"/>
</dbReference>
<name>A0A5N6PNX7_9ASTR</name>
<evidence type="ECO:0000313" key="5">
    <source>
        <dbReference type="Proteomes" id="UP000326396"/>
    </source>
</evidence>
<sequence>MKKKVDDYSRRVWVYVLKNKHETFSKFKEWNVLVENQTGNKVKKLRTDNGLEFCNKDFSQLCKLEGFARHLSVPGNPQQNGIVERMNRTLLNKVRCLLSNSGLPKRFWAEALNTSAYLINRSPSSTIGMLTPMEKWSGSKADYSVLRVFGFVAYAHVRSKVIVSRDVSVFREDVMYKDVMEAGKYAEDKAQQADEVRLEVELFSEEHDKEKEVIQLSNGASSSNMSSDYNLVRDLPRRQIIPPARYRNNEDLSAFLFTAAEMESVYEPITFHEAISCEERDCWIKAMQEEMDSLIQNETWELVDKHDDQRLVKCKWIFKIKEGLSGEVPIYKARLVAKGFTQKAGIDYNEIFSPVVKHISIRVILALTAVNDFELEQLDVKTAFLHGYLDEKIYMVQPLGFEVEEHKRKMCLLKRSLYGLKQSPRQWYQRFDDYIVSHDFSRSKYDSCVYFQEYNSGEFLYLLLYVDDILVACKDKLQITAVKQLLMREFDMKELGDAKKILGMEIYRDRSLGKLVVTHIGNQFKLSKLDSPTADEEIEKMQNVPYSSAVESLMYLMVCTRPDLGYAVGLVSRYLCNPGKNHWEAVKWIFRYLNGTKDVGLIFGQESDADSNVYGYVDADFAKDLDRGRSNTGYIFKVFSGVVSWKSTLQHIVALTTTESEYIALTEAVK</sequence>
<comment type="caution">
    <text evidence="4">The sequence shown here is derived from an EMBL/GenBank/DDBJ whole genome shotgun (WGS) entry which is preliminary data.</text>
</comment>
<dbReference type="PANTHER" id="PTHR42648">
    <property type="entry name" value="TRANSPOSASE, PUTATIVE-RELATED"/>
    <property type="match status" value="1"/>
</dbReference>
<dbReference type="Pfam" id="PF00665">
    <property type="entry name" value="rve"/>
    <property type="match status" value="1"/>
</dbReference>
<keyword evidence="1" id="KW-0479">Metal-binding</keyword>
<dbReference type="Pfam" id="PF07727">
    <property type="entry name" value="RVT_2"/>
    <property type="match status" value="1"/>
</dbReference>
<dbReference type="GO" id="GO:0016787">
    <property type="term" value="F:hydrolase activity"/>
    <property type="evidence" value="ECO:0007669"/>
    <property type="project" value="UniProtKB-KW"/>
</dbReference>
<evidence type="ECO:0000256" key="2">
    <source>
        <dbReference type="ARBA" id="ARBA00022801"/>
    </source>
</evidence>
<dbReference type="Gene3D" id="3.30.420.10">
    <property type="entry name" value="Ribonuclease H-like superfamily/Ribonuclease H"/>
    <property type="match status" value="1"/>
</dbReference>
<dbReference type="GO" id="GO:0015074">
    <property type="term" value="P:DNA integration"/>
    <property type="evidence" value="ECO:0007669"/>
    <property type="project" value="InterPro"/>
</dbReference>
<dbReference type="SUPFAM" id="SSF56672">
    <property type="entry name" value="DNA/RNA polymerases"/>
    <property type="match status" value="1"/>
</dbReference>
<dbReference type="GO" id="GO:0046872">
    <property type="term" value="F:metal ion binding"/>
    <property type="evidence" value="ECO:0007669"/>
    <property type="project" value="UniProtKB-KW"/>
</dbReference>
<accession>A0A5N6PNX7</accession>
<protein>
    <recommendedName>
        <fullName evidence="3">Integrase catalytic domain-containing protein</fullName>
    </recommendedName>
</protein>
<dbReference type="PROSITE" id="PS50994">
    <property type="entry name" value="INTEGRASE"/>
    <property type="match status" value="1"/>
</dbReference>
<dbReference type="Proteomes" id="UP000326396">
    <property type="component" value="Linkage Group LG11"/>
</dbReference>
<dbReference type="InterPro" id="IPR043502">
    <property type="entry name" value="DNA/RNA_pol_sf"/>
</dbReference>
<organism evidence="4 5">
    <name type="scientific">Mikania micrantha</name>
    <name type="common">bitter vine</name>
    <dbReference type="NCBI Taxonomy" id="192012"/>
    <lineage>
        <taxon>Eukaryota</taxon>
        <taxon>Viridiplantae</taxon>
        <taxon>Streptophyta</taxon>
        <taxon>Embryophyta</taxon>
        <taxon>Tracheophyta</taxon>
        <taxon>Spermatophyta</taxon>
        <taxon>Magnoliopsida</taxon>
        <taxon>eudicotyledons</taxon>
        <taxon>Gunneridae</taxon>
        <taxon>Pentapetalae</taxon>
        <taxon>asterids</taxon>
        <taxon>campanulids</taxon>
        <taxon>Asterales</taxon>
        <taxon>Asteraceae</taxon>
        <taxon>Asteroideae</taxon>
        <taxon>Heliantheae alliance</taxon>
        <taxon>Eupatorieae</taxon>
        <taxon>Mikania</taxon>
    </lineage>
</organism>
<dbReference type="InterPro" id="IPR039537">
    <property type="entry name" value="Retrotran_Ty1/copia-like"/>
</dbReference>
<dbReference type="PANTHER" id="PTHR42648:SF28">
    <property type="entry name" value="TRANSPOSON-ENCODED PROTEIN WITH RIBONUCLEASE H-LIKE AND RETROVIRUS ZINC FINGER-LIKE DOMAINS"/>
    <property type="match status" value="1"/>
</dbReference>
<dbReference type="InterPro" id="IPR012337">
    <property type="entry name" value="RNaseH-like_sf"/>
</dbReference>
<evidence type="ECO:0000313" key="4">
    <source>
        <dbReference type="EMBL" id="KAD6795292.1"/>
    </source>
</evidence>
<dbReference type="AlphaFoldDB" id="A0A5N6PNX7"/>
<dbReference type="SUPFAM" id="SSF53098">
    <property type="entry name" value="Ribonuclease H-like"/>
    <property type="match status" value="1"/>
</dbReference>
<keyword evidence="2" id="KW-0378">Hydrolase</keyword>
<evidence type="ECO:0000256" key="1">
    <source>
        <dbReference type="ARBA" id="ARBA00022723"/>
    </source>
</evidence>
<dbReference type="InterPro" id="IPR001584">
    <property type="entry name" value="Integrase_cat-core"/>
</dbReference>
<dbReference type="InterPro" id="IPR013103">
    <property type="entry name" value="RVT_2"/>
</dbReference>
<proteinExistence type="predicted"/>
<dbReference type="EMBL" id="SZYD01000003">
    <property type="protein sequence ID" value="KAD6795292.1"/>
    <property type="molecule type" value="Genomic_DNA"/>
</dbReference>
<dbReference type="InterPro" id="IPR036397">
    <property type="entry name" value="RNaseH_sf"/>
</dbReference>
<dbReference type="OrthoDB" id="413361at2759"/>